<accession>A0A6G1L5N3</accession>
<protein>
    <submittedName>
        <fullName evidence="2">Uncharacterized protein</fullName>
    </submittedName>
</protein>
<evidence type="ECO:0000313" key="3">
    <source>
        <dbReference type="Proteomes" id="UP000799436"/>
    </source>
</evidence>
<keyword evidence="3" id="KW-1185">Reference proteome</keyword>
<keyword evidence="1" id="KW-0812">Transmembrane</keyword>
<dbReference type="Proteomes" id="UP000799436">
    <property type="component" value="Unassembled WGS sequence"/>
</dbReference>
<reference evidence="2" key="1">
    <citation type="journal article" date="2020" name="Stud. Mycol.">
        <title>101 Dothideomycetes genomes: a test case for predicting lifestyles and emergence of pathogens.</title>
        <authorList>
            <person name="Haridas S."/>
            <person name="Albert R."/>
            <person name="Binder M."/>
            <person name="Bloem J."/>
            <person name="Labutti K."/>
            <person name="Salamov A."/>
            <person name="Andreopoulos B."/>
            <person name="Baker S."/>
            <person name="Barry K."/>
            <person name="Bills G."/>
            <person name="Bluhm B."/>
            <person name="Cannon C."/>
            <person name="Castanera R."/>
            <person name="Culley D."/>
            <person name="Daum C."/>
            <person name="Ezra D."/>
            <person name="Gonzalez J."/>
            <person name="Henrissat B."/>
            <person name="Kuo A."/>
            <person name="Liang C."/>
            <person name="Lipzen A."/>
            <person name="Lutzoni F."/>
            <person name="Magnuson J."/>
            <person name="Mondo S."/>
            <person name="Nolan M."/>
            <person name="Ohm R."/>
            <person name="Pangilinan J."/>
            <person name="Park H.-J."/>
            <person name="Ramirez L."/>
            <person name="Alfaro M."/>
            <person name="Sun H."/>
            <person name="Tritt A."/>
            <person name="Yoshinaga Y."/>
            <person name="Zwiers L.-H."/>
            <person name="Turgeon B."/>
            <person name="Goodwin S."/>
            <person name="Spatafora J."/>
            <person name="Crous P."/>
            <person name="Grigoriev I."/>
        </authorList>
    </citation>
    <scope>NUCLEOTIDE SEQUENCE</scope>
    <source>
        <strain evidence="2">CBS 116005</strain>
    </source>
</reference>
<sequence>MSPETDALIKKWPWVSGTVGLALLVSLLFSEWTTARGRTSDLRSFNAWCLRLHDPRFWCYILGPMFMVDQFEEWGYDFKGRPYCFHKFLCARLGYQGDLTNCPGTPLPVFAVNAFTMWTAAWTLRSMDPAGAGANYYGMVVINSIGHLLPAVRDNEYNGGVVTTLIGFLPAAYFYYTAMLAQKRITTLGIVRSLVMGVVGHLLVLLPYMVIEREYIGEVPAAGVQILNTLMLHVVSAPV</sequence>
<dbReference type="OrthoDB" id="5592777at2759"/>
<dbReference type="Pfam" id="PF13787">
    <property type="entry name" value="HXXEE"/>
    <property type="match status" value="1"/>
</dbReference>
<keyword evidence="1" id="KW-1133">Transmembrane helix</keyword>
<proteinExistence type="predicted"/>
<evidence type="ECO:0000313" key="2">
    <source>
        <dbReference type="EMBL" id="KAF2768241.1"/>
    </source>
</evidence>
<gene>
    <name evidence="2" type="ORF">EJ03DRAFT_122782</name>
</gene>
<dbReference type="AlphaFoldDB" id="A0A6G1L5N3"/>
<keyword evidence="1" id="KW-0472">Membrane</keyword>
<feature type="transmembrane region" description="Helical" evidence="1">
    <location>
        <begin position="158"/>
        <end position="178"/>
    </location>
</feature>
<name>A0A6G1L5N3_9PEZI</name>
<evidence type="ECO:0000256" key="1">
    <source>
        <dbReference type="SAM" id="Phobius"/>
    </source>
</evidence>
<dbReference type="EMBL" id="ML995846">
    <property type="protein sequence ID" value="KAF2768241.1"/>
    <property type="molecule type" value="Genomic_DNA"/>
</dbReference>
<dbReference type="InterPro" id="IPR025671">
    <property type="entry name" value="HXXEE"/>
</dbReference>
<feature type="transmembrane region" description="Helical" evidence="1">
    <location>
        <begin position="190"/>
        <end position="211"/>
    </location>
</feature>
<organism evidence="2 3">
    <name type="scientific">Teratosphaeria nubilosa</name>
    <dbReference type="NCBI Taxonomy" id="161662"/>
    <lineage>
        <taxon>Eukaryota</taxon>
        <taxon>Fungi</taxon>
        <taxon>Dikarya</taxon>
        <taxon>Ascomycota</taxon>
        <taxon>Pezizomycotina</taxon>
        <taxon>Dothideomycetes</taxon>
        <taxon>Dothideomycetidae</taxon>
        <taxon>Mycosphaerellales</taxon>
        <taxon>Teratosphaeriaceae</taxon>
        <taxon>Teratosphaeria</taxon>
    </lineage>
</organism>
<feature type="transmembrane region" description="Helical" evidence="1">
    <location>
        <begin position="12"/>
        <end position="30"/>
    </location>
</feature>